<keyword evidence="2 3" id="KW-0808">Transferase</keyword>
<dbReference type="InterPro" id="IPR014031">
    <property type="entry name" value="Ketoacyl_synth_C"/>
</dbReference>
<evidence type="ECO:0000259" key="4">
    <source>
        <dbReference type="PROSITE" id="PS52004"/>
    </source>
</evidence>
<evidence type="ECO:0000313" key="5">
    <source>
        <dbReference type="EMBL" id="SDN98104.1"/>
    </source>
</evidence>
<evidence type="ECO:0000256" key="2">
    <source>
        <dbReference type="ARBA" id="ARBA00022679"/>
    </source>
</evidence>
<accession>A0A1H0FU46</accession>
<keyword evidence="6" id="KW-1185">Reference proteome</keyword>
<dbReference type="OrthoDB" id="9808669at2"/>
<dbReference type="InterPro" id="IPR016039">
    <property type="entry name" value="Thiolase-like"/>
</dbReference>
<protein>
    <submittedName>
        <fullName evidence="5">3-oxoacyl-[acyl-carrier-protein] synthase II</fullName>
    </submittedName>
</protein>
<dbReference type="PANTHER" id="PTHR11712">
    <property type="entry name" value="POLYKETIDE SYNTHASE-RELATED"/>
    <property type="match status" value="1"/>
</dbReference>
<evidence type="ECO:0000256" key="1">
    <source>
        <dbReference type="ARBA" id="ARBA00008467"/>
    </source>
</evidence>
<gene>
    <name evidence="5" type="ORF">SAMN04488516_11430</name>
</gene>
<dbReference type="GO" id="GO:0006633">
    <property type="term" value="P:fatty acid biosynthetic process"/>
    <property type="evidence" value="ECO:0007669"/>
    <property type="project" value="TreeGrafter"/>
</dbReference>
<dbReference type="InterPro" id="IPR014030">
    <property type="entry name" value="Ketoacyl_synth_N"/>
</dbReference>
<dbReference type="CDD" id="cd00834">
    <property type="entry name" value="KAS_I_II"/>
    <property type="match status" value="1"/>
</dbReference>
<feature type="domain" description="Ketosynthase family 3 (KS3)" evidence="4">
    <location>
        <begin position="1"/>
        <end position="368"/>
    </location>
</feature>
<dbReference type="PROSITE" id="PS52004">
    <property type="entry name" value="KS3_2"/>
    <property type="match status" value="1"/>
</dbReference>
<dbReference type="SUPFAM" id="SSF53901">
    <property type="entry name" value="Thiolase-like"/>
    <property type="match status" value="2"/>
</dbReference>
<dbReference type="Pfam" id="PF00109">
    <property type="entry name" value="ketoacyl-synt"/>
    <property type="match status" value="1"/>
</dbReference>
<dbReference type="Proteomes" id="UP000199602">
    <property type="component" value="Unassembled WGS sequence"/>
</dbReference>
<sequence length="373" mass="39882">MNEVWIAGFEILTALGPNIKHTWDNILQKKSAIKSISRFNTTNYISKVGAYIENLEKTDNDSLLFSLLTRLLSNLPFPLPQESILLTATTKAGIDILSKNLSLEKVKQSLPFYALSWIGNYLKIKPFLNINAACASSTIAIAKGASLVSKGLVDAVIIVCFDLLSEFVHAGFSSLRALSPSACKPFDCKRQGLTLGEGGAILLLTNPKTAKKYGLKCLGTVVGWGVSNDAFHLTAPHPKGAGLVLAIKKAFKIAKINPSDIAMIHAHGTGTVYNDKMELEAFKNFFKNTPIFSLKGAIGHTLGAAGGIEVALTLKALASKIIPATIGCKEPEIEQITTENITIQNNPKYALKTNSGFGGINAALILKTGVNGN</sequence>
<dbReference type="SMART" id="SM00825">
    <property type="entry name" value="PKS_KS"/>
    <property type="match status" value="1"/>
</dbReference>
<dbReference type="Pfam" id="PF02801">
    <property type="entry name" value="Ketoacyl-synt_C"/>
    <property type="match status" value="1"/>
</dbReference>
<dbReference type="RefSeq" id="WP_092066287.1">
    <property type="nucleotide sequence ID" value="NZ_FNIN01000014.1"/>
</dbReference>
<organism evidence="5 6">
    <name type="scientific">Desulfonauticus submarinus</name>
    <dbReference type="NCBI Taxonomy" id="206665"/>
    <lineage>
        <taxon>Bacteria</taxon>
        <taxon>Pseudomonadati</taxon>
        <taxon>Thermodesulfobacteriota</taxon>
        <taxon>Desulfovibrionia</taxon>
        <taxon>Desulfovibrionales</taxon>
        <taxon>Desulfonauticaceae</taxon>
        <taxon>Desulfonauticus</taxon>
    </lineage>
</organism>
<dbReference type="InterPro" id="IPR020841">
    <property type="entry name" value="PKS_Beta-ketoAc_synthase_dom"/>
</dbReference>
<name>A0A1H0FU46_9BACT</name>
<dbReference type="AlphaFoldDB" id="A0A1H0FU46"/>
<proteinExistence type="inferred from homology"/>
<dbReference type="Gene3D" id="3.40.47.10">
    <property type="match status" value="2"/>
</dbReference>
<dbReference type="GO" id="GO:0004315">
    <property type="term" value="F:3-oxoacyl-[acyl-carrier-protein] synthase activity"/>
    <property type="evidence" value="ECO:0007669"/>
    <property type="project" value="TreeGrafter"/>
</dbReference>
<evidence type="ECO:0000256" key="3">
    <source>
        <dbReference type="RuleBase" id="RU003694"/>
    </source>
</evidence>
<dbReference type="EMBL" id="FNIN01000014">
    <property type="protein sequence ID" value="SDN98104.1"/>
    <property type="molecule type" value="Genomic_DNA"/>
</dbReference>
<comment type="similarity">
    <text evidence="1 3">Belongs to the thiolase-like superfamily. Beta-ketoacyl-ACP synthases family.</text>
</comment>
<reference evidence="5 6" key="1">
    <citation type="submission" date="2016-10" db="EMBL/GenBank/DDBJ databases">
        <authorList>
            <person name="de Groot N.N."/>
        </authorList>
    </citation>
    <scope>NUCLEOTIDE SEQUENCE [LARGE SCALE GENOMIC DNA]</scope>
    <source>
        <strain evidence="5 6">DSM 15269</strain>
    </source>
</reference>
<dbReference type="InterPro" id="IPR000794">
    <property type="entry name" value="Beta-ketoacyl_synthase"/>
</dbReference>
<dbReference type="STRING" id="206665.SAMN04488516_11430"/>
<dbReference type="PANTHER" id="PTHR11712:SF336">
    <property type="entry name" value="3-OXOACYL-[ACYL-CARRIER-PROTEIN] SYNTHASE, MITOCHONDRIAL"/>
    <property type="match status" value="1"/>
</dbReference>
<evidence type="ECO:0000313" key="6">
    <source>
        <dbReference type="Proteomes" id="UP000199602"/>
    </source>
</evidence>